<sequence>MGQVRPGAVVGTLAVAVLAVGCTGDGEPAPPVERAVSTGGGAVLSGSEVAQRYGYDPAAEDLTPVYALVPEFHSLDDGYARDLLGSACLDGVVVYRAVAPRAQAGSVDQRTGQLVFDVEIAAERGYPFLRPDAGEPEALGGVPAEVEISTEIYEQMVACGRQADQRLGTAPERLLNEIETGGWDRVGHDPRVAAAVDAWRACMAPVGVVDLPQDINEMPTPSVLGGLVRDPMAGDPDLPLSERERAVAVADATCRDDVGYAEVVHVVRAEAELEMIGRSIEAFDAVREEYRAYQAGLEQVIVELG</sequence>
<protein>
    <submittedName>
        <fullName evidence="1">Uncharacterized protein</fullName>
    </submittedName>
</protein>
<proteinExistence type="predicted"/>
<keyword evidence="2" id="KW-1185">Reference proteome</keyword>
<dbReference type="Proteomes" id="UP000269289">
    <property type="component" value="Unassembled WGS sequence"/>
</dbReference>
<evidence type="ECO:0000313" key="1">
    <source>
        <dbReference type="EMBL" id="RMI07007.1"/>
    </source>
</evidence>
<organism evidence="1 2">
    <name type="scientific">Cellulomonas triticagri</name>
    <dbReference type="NCBI Taxonomy" id="2483352"/>
    <lineage>
        <taxon>Bacteria</taxon>
        <taxon>Bacillati</taxon>
        <taxon>Actinomycetota</taxon>
        <taxon>Actinomycetes</taxon>
        <taxon>Micrococcales</taxon>
        <taxon>Cellulomonadaceae</taxon>
        <taxon>Cellulomonas</taxon>
    </lineage>
</organism>
<reference evidence="1 2" key="1">
    <citation type="submission" date="2018-10" db="EMBL/GenBank/DDBJ databases">
        <title>Isolation, diversity and antifungal activity of actinobacteria from wheat.</title>
        <authorList>
            <person name="Han C."/>
        </authorList>
    </citation>
    <scope>NUCLEOTIDE SEQUENCE [LARGE SCALE GENOMIC DNA]</scope>
    <source>
        <strain evidence="1 2">NEAU-YY56</strain>
    </source>
</reference>
<dbReference type="AlphaFoldDB" id="A0A3M2IYL0"/>
<dbReference type="EMBL" id="RFFI01000083">
    <property type="protein sequence ID" value="RMI07007.1"/>
    <property type="molecule type" value="Genomic_DNA"/>
</dbReference>
<evidence type="ECO:0000313" key="2">
    <source>
        <dbReference type="Proteomes" id="UP000269289"/>
    </source>
</evidence>
<name>A0A3M2IYL0_9CELL</name>
<accession>A0A3M2IYL0</accession>
<comment type="caution">
    <text evidence="1">The sequence shown here is derived from an EMBL/GenBank/DDBJ whole genome shotgun (WGS) entry which is preliminary data.</text>
</comment>
<gene>
    <name evidence="1" type="ORF">EBM89_14210</name>
</gene>
<dbReference type="PROSITE" id="PS51257">
    <property type="entry name" value="PROKAR_LIPOPROTEIN"/>
    <property type="match status" value="1"/>
</dbReference>